<evidence type="ECO:0000256" key="1">
    <source>
        <dbReference type="SAM" id="Phobius"/>
    </source>
</evidence>
<keyword evidence="1" id="KW-0472">Membrane</keyword>
<name>A0A212S1G8_9PROT</name>
<dbReference type="Proteomes" id="UP000197065">
    <property type="component" value="Unassembled WGS sequence"/>
</dbReference>
<protein>
    <submittedName>
        <fullName evidence="2">Uncharacterized protein</fullName>
    </submittedName>
</protein>
<reference evidence="2 3" key="1">
    <citation type="submission" date="2017-06" db="EMBL/GenBank/DDBJ databases">
        <authorList>
            <person name="Kim H.J."/>
            <person name="Triplett B.A."/>
        </authorList>
    </citation>
    <scope>NUCLEOTIDE SEQUENCE [LARGE SCALE GENOMIC DNA]</scope>
    <source>
        <strain evidence="2 3">B29T1</strain>
    </source>
</reference>
<keyword evidence="1" id="KW-0812">Transmembrane</keyword>
<sequence length="50" mass="5209">MINLTLRSVEPESQQAVKGIPVWLGLGGAFAASAVLWTVGWLSLASLAAK</sequence>
<proteinExistence type="predicted"/>
<evidence type="ECO:0000313" key="3">
    <source>
        <dbReference type="Proteomes" id="UP000197065"/>
    </source>
</evidence>
<keyword evidence="3" id="KW-1185">Reference proteome</keyword>
<gene>
    <name evidence="2" type="ORF">SAMN07250955_11953</name>
</gene>
<dbReference type="RefSeq" id="WP_165769701.1">
    <property type="nucleotide sequence ID" value="NZ_FYEH01000019.1"/>
</dbReference>
<accession>A0A212S1G8</accession>
<feature type="transmembrane region" description="Helical" evidence="1">
    <location>
        <begin position="20"/>
        <end position="44"/>
    </location>
</feature>
<evidence type="ECO:0000313" key="2">
    <source>
        <dbReference type="EMBL" id="SNB78834.1"/>
    </source>
</evidence>
<keyword evidence="1" id="KW-1133">Transmembrane helix</keyword>
<organism evidence="2 3">
    <name type="scientific">Arboricoccus pini</name>
    <dbReference type="NCBI Taxonomy" id="1963835"/>
    <lineage>
        <taxon>Bacteria</taxon>
        <taxon>Pseudomonadati</taxon>
        <taxon>Pseudomonadota</taxon>
        <taxon>Alphaproteobacteria</taxon>
        <taxon>Geminicoccales</taxon>
        <taxon>Geminicoccaceae</taxon>
        <taxon>Arboricoccus</taxon>
    </lineage>
</organism>
<dbReference type="EMBL" id="FYEH01000019">
    <property type="protein sequence ID" value="SNB78834.1"/>
    <property type="molecule type" value="Genomic_DNA"/>
</dbReference>
<dbReference type="AlphaFoldDB" id="A0A212S1G8"/>